<evidence type="ECO:0000256" key="9">
    <source>
        <dbReference type="PIRSR" id="PIRSR001589-1"/>
    </source>
</evidence>
<dbReference type="NCBIfam" id="TIGR01536">
    <property type="entry name" value="asn_synth_AEB"/>
    <property type="match status" value="1"/>
</dbReference>
<evidence type="ECO:0000256" key="10">
    <source>
        <dbReference type="PIRSR" id="PIRSR001589-2"/>
    </source>
</evidence>
<feature type="binding site" evidence="10">
    <location>
        <position position="286"/>
    </location>
    <ligand>
        <name>ATP</name>
        <dbReference type="ChEBI" id="CHEBI:30616"/>
    </ligand>
</feature>
<evidence type="ECO:0000256" key="6">
    <source>
        <dbReference type="ARBA" id="ARBA00022888"/>
    </source>
</evidence>
<dbReference type="Gene3D" id="3.60.20.10">
    <property type="entry name" value="Glutamine Phosphoribosylpyrophosphate, subunit 1, domain 1"/>
    <property type="match status" value="1"/>
</dbReference>
<dbReference type="InterPro" id="IPR014729">
    <property type="entry name" value="Rossmann-like_a/b/a_fold"/>
</dbReference>
<evidence type="ECO:0000313" key="13">
    <source>
        <dbReference type="EMBL" id="SJZ77803.1"/>
    </source>
</evidence>
<dbReference type="GO" id="GO:0004066">
    <property type="term" value="F:asparagine synthase (glutamine-hydrolyzing) activity"/>
    <property type="evidence" value="ECO:0007669"/>
    <property type="project" value="UniProtKB-EC"/>
</dbReference>
<dbReference type="OrthoDB" id="9763290at2"/>
<evidence type="ECO:0000256" key="3">
    <source>
        <dbReference type="ARBA" id="ARBA00012737"/>
    </source>
</evidence>
<dbReference type="CDD" id="cd01991">
    <property type="entry name" value="Asn_synthase_B_C"/>
    <property type="match status" value="1"/>
</dbReference>
<dbReference type="InterPro" id="IPR006426">
    <property type="entry name" value="Asn_synth_AEB"/>
</dbReference>
<dbReference type="CDD" id="cd00712">
    <property type="entry name" value="AsnB"/>
    <property type="match status" value="1"/>
</dbReference>
<evidence type="ECO:0000256" key="7">
    <source>
        <dbReference type="ARBA" id="ARBA00022962"/>
    </source>
</evidence>
<dbReference type="PIRSF" id="PIRSF001589">
    <property type="entry name" value="Asn_synthetase_glu-h"/>
    <property type="match status" value="1"/>
</dbReference>
<comment type="pathway">
    <text evidence="1">Amino-acid biosynthesis; L-asparagine biosynthesis; L-asparagine from L-aspartate (L-Gln route): step 1/1.</text>
</comment>
<organism evidence="13 14">
    <name type="scientific">Eubacterium ruminantium</name>
    <dbReference type="NCBI Taxonomy" id="42322"/>
    <lineage>
        <taxon>Bacteria</taxon>
        <taxon>Bacillati</taxon>
        <taxon>Bacillota</taxon>
        <taxon>Clostridia</taxon>
        <taxon>Eubacteriales</taxon>
        <taxon>Eubacteriaceae</taxon>
        <taxon>Eubacterium</taxon>
    </lineage>
</organism>
<dbReference type="GO" id="GO:0005524">
    <property type="term" value="F:ATP binding"/>
    <property type="evidence" value="ECO:0007669"/>
    <property type="project" value="UniProtKB-KW"/>
</dbReference>
<dbReference type="EMBL" id="FUXA01000009">
    <property type="protein sequence ID" value="SJZ77803.1"/>
    <property type="molecule type" value="Genomic_DNA"/>
</dbReference>
<evidence type="ECO:0000256" key="2">
    <source>
        <dbReference type="ARBA" id="ARBA00005752"/>
    </source>
</evidence>
<evidence type="ECO:0000256" key="4">
    <source>
        <dbReference type="ARBA" id="ARBA00022741"/>
    </source>
</evidence>
<evidence type="ECO:0000256" key="5">
    <source>
        <dbReference type="ARBA" id="ARBA00022840"/>
    </source>
</evidence>
<evidence type="ECO:0000256" key="8">
    <source>
        <dbReference type="ARBA" id="ARBA00048741"/>
    </source>
</evidence>
<name>A0A1T4NFC2_9FIRM</name>
<dbReference type="InterPro" id="IPR017932">
    <property type="entry name" value="GATase_2_dom"/>
</dbReference>
<dbReference type="PANTHER" id="PTHR43284:SF1">
    <property type="entry name" value="ASPARAGINE SYNTHETASE"/>
    <property type="match status" value="1"/>
</dbReference>
<accession>A0A1T4NFC2</accession>
<keyword evidence="4 10" id="KW-0547">Nucleotide-binding</keyword>
<reference evidence="13 14" key="1">
    <citation type="submission" date="2017-02" db="EMBL/GenBank/DDBJ databases">
        <authorList>
            <person name="Peterson S.W."/>
        </authorList>
    </citation>
    <scope>NUCLEOTIDE SEQUENCE [LARGE SCALE GENOMIC DNA]</scope>
    <source>
        <strain evidence="13 14">ATCC 17233</strain>
    </source>
</reference>
<dbReference type="SUPFAM" id="SSF52402">
    <property type="entry name" value="Adenine nucleotide alpha hydrolases-like"/>
    <property type="match status" value="1"/>
</dbReference>
<dbReference type="GO" id="GO:0005829">
    <property type="term" value="C:cytosol"/>
    <property type="evidence" value="ECO:0007669"/>
    <property type="project" value="TreeGrafter"/>
</dbReference>
<dbReference type="PANTHER" id="PTHR43284">
    <property type="entry name" value="ASPARAGINE SYNTHETASE (GLUTAMINE-HYDROLYZING)"/>
    <property type="match status" value="1"/>
</dbReference>
<comment type="catalytic activity">
    <reaction evidence="8">
        <text>L-aspartate + L-glutamine + ATP + H2O = L-asparagine + L-glutamate + AMP + diphosphate + H(+)</text>
        <dbReference type="Rhea" id="RHEA:12228"/>
        <dbReference type="ChEBI" id="CHEBI:15377"/>
        <dbReference type="ChEBI" id="CHEBI:15378"/>
        <dbReference type="ChEBI" id="CHEBI:29985"/>
        <dbReference type="ChEBI" id="CHEBI:29991"/>
        <dbReference type="ChEBI" id="CHEBI:30616"/>
        <dbReference type="ChEBI" id="CHEBI:33019"/>
        <dbReference type="ChEBI" id="CHEBI:58048"/>
        <dbReference type="ChEBI" id="CHEBI:58359"/>
        <dbReference type="ChEBI" id="CHEBI:456215"/>
        <dbReference type="EC" id="6.3.5.4"/>
    </reaction>
</comment>
<feature type="site" description="Important for beta-aspartyl-AMP intermediate formation" evidence="11">
    <location>
        <position position="361"/>
    </location>
</feature>
<sequence length="622" mass="71804">MCGFVGFVSDSGALTGSEKNNIIRKMGDLIVHRGPDGEGFYTDDTVALGFRRLSIIDLQNGAQPMTSSNGRYVITFNGEIYNYKELRSKLENEYSMKFKTESDTEVLLETIVTYGMKALSMFRGMFSFIIYDKKEKKIFGARDPFGIKPLYYTKMQGSFMFASEIKAFLAHPHFKKEVNKDALKLYLTFQYTPIAETMFKDVFKLEPGHFFIYDGEKLDVRSYFNPEYKIDKKLNENEAALKIFDAVKESVKYHKIADVEVGSFLSGGADSSFITAIARPENTFSVGFAPGFFDEGPEAAEFCENLQLKNLHKEVSAEDFFEAVPKVQYYSDEPHANLSAVPLYFLSGMAAENVKVVMSGEGADEFFGGYETYHGCTLGTVYRKIVPKPIRHIISKGIGDRDIKGLNFLKRNTDRLTESYIGQAFIMNDDDANSILKDKYKSSISFKDITRPYFEKAEMYDEVHKKMYLDMNLWLPNDILLKADKMSMANSLELRVPYLDKEVWAVSSVLPEKYLVNREVTKKTFRKSTEKILPKEWVTRKKKGFPVPLAKWLKEQKYADRFREMFKKPFAKEFFDTDILNEWLDEHCAGKRMFHRQLYTVYAFLCWYEVYFVDTDITVAYN</sequence>
<dbReference type="InterPro" id="IPR029055">
    <property type="entry name" value="Ntn_hydrolases_N"/>
</dbReference>
<dbReference type="Pfam" id="PF13537">
    <property type="entry name" value="GATase_7"/>
    <property type="match status" value="1"/>
</dbReference>
<dbReference type="RefSeq" id="WP_078787405.1">
    <property type="nucleotide sequence ID" value="NZ_FMTO01000008.1"/>
</dbReference>
<dbReference type="InterPro" id="IPR051786">
    <property type="entry name" value="ASN_synthetase/amidase"/>
</dbReference>
<dbReference type="InterPro" id="IPR033738">
    <property type="entry name" value="AsnB_N"/>
</dbReference>
<dbReference type="GO" id="GO:0006529">
    <property type="term" value="P:asparagine biosynthetic process"/>
    <property type="evidence" value="ECO:0007669"/>
    <property type="project" value="UniProtKB-KW"/>
</dbReference>
<keyword evidence="5 10" id="KW-0067">ATP-binding</keyword>
<dbReference type="EC" id="6.3.5.4" evidence="3"/>
<evidence type="ECO:0000256" key="1">
    <source>
        <dbReference type="ARBA" id="ARBA00005187"/>
    </source>
</evidence>
<proteinExistence type="inferred from homology"/>
<dbReference type="Proteomes" id="UP000189857">
    <property type="component" value="Unassembled WGS sequence"/>
</dbReference>
<dbReference type="AlphaFoldDB" id="A0A1T4NFC2"/>
<evidence type="ECO:0000256" key="11">
    <source>
        <dbReference type="PIRSR" id="PIRSR001589-3"/>
    </source>
</evidence>
<keyword evidence="6 9" id="KW-0061">Asparagine biosynthesis</keyword>
<feature type="binding site" evidence="10">
    <location>
        <begin position="359"/>
        <end position="360"/>
    </location>
    <ligand>
        <name>ATP</name>
        <dbReference type="ChEBI" id="CHEBI:30616"/>
    </ligand>
</feature>
<dbReference type="InterPro" id="IPR001962">
    <property type="entry name" value="Asn_synthase"/>
</dbReference>
<dbReference type="PROSITE" id="PS51278">
    <property type="entry name" value="GATASE_TYPE_2"/>
    <property type="match status" value="1"/>
</dbReference>
<comment type="similarity">
    <text evidence="2">Belongs to the asparagine synthetase family.</text>
</comment>
<feature type="active site" description="For GATase activity" evidence="9">
    <location>
        <position position="2"/>
    </location>
</feature>
<feature type="binding site" evidence="10">
    <location>
        <position position="103"/>
    </location>
    <ligand>
        <name>L-glutamine</name>
        <dbReference type="ChEBI" id="CHEBI:58359"/>
    </ligand>
</feature>
<keyword evidence="14" id="KW-1185">Reference proteome</keyword>
<evidence type="ECO:0000313" key="14">
    <source>
        <dbReference type="Proteomes" id="UP000189857"/>
    </source>
</evidence>
<gene>
    <name evidence="13" type="ORF">SAMN02745110_01561</name>
</gene>
<evidence type="ECO:0000259" key="12">
    <source>
        <dbReference type="PROSITE" id="PS51278"/>
    </source>
</evidence>
<feature type="domain" description="Glutamine amidotransferase type-2" evidence="12">
    <location>
        <begin position="2"/>
        <end position="216"/>
    </location>
</feature>
<dbReference type="SUPFAM" id="SSF56235">
    <property type="entry name" value="N-terminal nucleophile aminohydrolases (Ntn hydrolases)"/>
    <property type="match status" value="1"/>
</dbReference>
<keyword evidence="9" id="KW-0028">Amino-acid biosynthesis</keyword>
<keyword evidence="7 9" id="KW-0315">Glutamine amidotransferase</keyword>
<dbReference type="Gene3D" id="3.40.50.620">
    <property type="entry name" value="HUPs"/>
    <property type="match status" value="1"/>
</dbReference>
<dbReference type="Pfam" id="PF00733">
    <property type="entry name" value="Asn_synthase"/>
    <property type="match status" value="1"/>
</dbReference>
<protein>
    <recommendedName>
        <fullName evidence="3">asparagine synthase (glutamine-hydrolyzing)</fullName>
        <ecNumber evidence="3">6.3.5.4</ecNumber>
    </recommendedName>
</protein>